<dbReference type="EC" id="4.2.1.93" evidence="6"/>
<feature type="binding site" evidence="6">
    <location>
        <position position="359"/>
    </location>
    <ligand>
        <name>(6S)-NADPHX</name>
        <dbReference type="ChEBI" id="CHEBI:64076"/>
    </ligand>
</feature>
<evidence type="ECO:0000256" key="3">
    <source>
        <dbReference type="ARBA" id="ARBA00022857"/>
    </source>
</evidence>
<evidence type="ECO:0000256" key="5">
    <source>
        <dbReference type="ARBA" id="ARBA00023239"/>
    </source>
</evidence>
<comment type="cofactor">
    <cofactor evidence="6">
        <name>Mg(2+)</name>
        <dbReference type="ChEBI" id="CHEBI:18420"/>
    </cofactor>
</comment>
<comment type="catalytic activity">
    <reaction evidence="6">
        <text>(6S)-NADHX + ATP = ADP + phosphate + NADH + H(+)</text>
        <dbReference type="Rhea" id="RHEA:19017"/>
        <dbReference type="ChEBI" id="CHEBI:15378"/>
        <dbReference type="ChEBI" id="CHEBI:30616"/>
        <dbReference type="ChEBI" id="CHEBI:43474"/>
        <dbReference type="ChEBI" id="CHEBI:57945"/>
        <dbReference type="ChEBI" id="CHEBI:64074"/>
        <dbReference type="ChEBI" id="CHEBI:456216"/>
        <dbReference type="EC" id="4.2.1.93"/>
    </reaction>
</comment>
<evidence type="ECO:0000259" key="7">
    <source>
        <dbReference type="PROSITE" id="PS51383"/>
    </source>
</evidence>
<keyword evidence="2 6" id="KW-0067">ATP-binding</keyword>
<dbReference type="Pfam" id="PF01256">
    <property type="entry name" value="Carb_kinase"/>
    <property type="match status" value="1"/>
</dbReference>
<feature type="binding site" evidence="6">
    <location>
        <begin position="247"/>
        <end position="253"/>
    </location>
    <ligand>
        <name>(6S)-NADPHX</name>
        <dbReference type="ChEBI" id="CHEBI:64076"/>
    </ligand>
</feature>
<dbReference type="PROSITE" id="PS01049">
    <property type="entry name" value="YJEF_C_1"/>
    <property type="match status" value="1"/>
</dbReference>
<feature type="domain" description="YjeF C-terminal" evidence="7">
    <location>
        <begin position="64"/>
        <end position="452"/>
    </location>
</feature>
<dbReference type="InterPro" id="IPR000631">
    <property type="entry name" value="CARKD"/>
</dbReference>
<dbReference type="EMBL" id="HBFM01003318">
    <property type="protein sequence ID" value="CAD8765523.1"/>
    <property type="molecule type" value="Transcribed_RNA"/>
</dbReference>
<dbReference type="InterPro" id="IPR029056">
    <property type="entry name" value="Ribokinase-like"/>
</dbReference>
<dbReference type="AlphaFoldDB" id="A0A7S0YE54"/>
<feature type="binding site" evidence="6">
    <location>
        <position position="186"/>
    </location>
    <ligand>
        <name>(6S)-NADPHX</name>
        <dbReference type="ChEBI" id="CHEBI:64076"/>
    </ligand>
</feature>
<comment type="function">
    <text evidence="6">Catalyzes the dehydration of the S-form of NAD(P)HX at the expense of ATP, which is converted to ADP. Together with NAD(P)HX epimerase, which catalyzes the epimerization of the S- and R-forms, the enzyme allows the repair of both epimers of NAD(P)HX, a damaged form of NAD(P)H that is a result of enzymatic or heat-dependent hydration.</text>
</comment>
<dbReference type="PANTHER" id="PTHR12592">
    <property type="entry name" value="ATP-DEPENDENT (S)-NAD(P)H-HYDRATE DEHYDRATASE FAMILY MEMBER"/>
    <property type="match status" value="1"/>
</dbReference>
<dbReference type="PROSITE" id="PS51383">
    <property type="entry name" value="YJEF_C_3"/>
    <property type="match status" value="1"/>
</dbReference>
<gene>
    <name evidence="8" type="ORF">PPAR00522_LOCUS1910</name>
</gene>
<keyword evidence="1 6" id="KW-0547">Nucleotide-binding</keyword>
<dbReference type="GO" id="GO:0110051">
    <property type="term" value="P:metabolite repair"/>
    <property type="evidence" value="ECO:0007669"/>
    <property type="project" value="TreeGrafter"/>
</dbReference>
<dbReference type="InterPro" id="IPR017953">
    <property type="entry name" value="Carbohydrate_kinase_pred_CS"/>
</dbReference>
<dbReference type="CDD" id="cd01171">
    <property type="entry name" value="YXKO-related"/>
    <property type="match status" value="1"/>
</dbReference>
<dbReference type="PANTHER" id="PTHR12592:SF0">
    <property type="entry name" value="ATP-DEPENDENT (S)-NAD(P)H-HYDRATE DEHYDRATASE"/>
    <property type="match status" value="1"/>
</dbReference>
<dbReference type="HAMAP" id="MF_01965">
    <property type="entry name" value="NADHX_dehydratase"/>
    <property type="match status" value="1"/>
</dbReference>
<evidence type="ECO:0000256" key="2">
    <source>
        <dbReference type="ARBA" id="ARBA00022840"/>
    </source>
</evidence>
<keyword evidence="4 6" id="KW-0520">NAD</keyword>
<name>A0A7S0YE54_9CHLO</name>
<proteinExistence type="inferred from homology"/>
<organism evidence="8">
    <name type="scientific">Polytomella parva</name>
    <dbReference type="NCBI Taxonomy" id="51329"/>
    <lineage>
        <taxon>Eukaryota</taxon>
        <taxon>Viridiplantae</taxon>
        <taxon>Chlorophyta</taxon>
        <taxon>core chlorophytes</taxon>
        <taxon>Chlorophyceae</taxon>
        <taxon>CS clade</taxon>
        <taxon>Chlamydomonadales</taxon>
        <taxon>Chlamydomonadaceae</taxon>
        <taxon>Polytomella</taxon>
    </lineage>
</organism>
<evidence type="ECO:0000256" key="4">
    <source>
        <dbReference type="ARBA" id="ARBA00023027"/>
    </source>
</evidence>
<dbReference type="GO" id="GO:0047453">
    <property type="term" value="F:ATP-dependent NAD(P)H-hydrate dehydratase activity"/>
    <property type="evidence" value="ECO:0007669"/>
    <property type="project" value="UniProtKB-UniRule"/>
</dbReference>
<feature type="binding site" evidence="6">
    <location>
        <begin position="311"/>
        <end position="315"/>
    </location>
    <ligand>
        <name>ATP</name>
        <dbReference type="ChEBI" id="CHEBI:30616"/>
    </ligand>
</feature>
<dbReference type="GO" id="GO:0005524">
    <property type="term" value="F:ATP binding"/>
    <property type="evidence" value="ECO:0007669"/>
    <property type="project" value="UniProtKB-KW"/>
</dbReference>
<dbReference type="Gene3D" id="3.40.1190.20">
    <property type="match status" value="1"/>
</dbReference>
<comment type="similarity">
    <text evidence="6">Belongs to the NnrD/CARKD family.</text>
</comment>
<accession>A0A7S0YE54</accession>
<feature type="binding site" evidence="6">
    <location>
        <begin position="349"/>
        <end position="358"/>
    </location>
    <ligand>
        <name>ATP</name>
        <dbReference type="ChEBI" id="CHEBI:30616"/>
    </ligand>
</feature>
<reference evidence="8" key="1">
    <citation type="submission" date="2021-01" db="EMBL/GenBank/DDBJ databases">
        <authorList>
            <person name="Corre E."/>
            <person name="Pelletier E."/>
            <person name="Niang G."/>
            <person name="Scheremetjew M."/>
            <person name="Finn R."/>
            <person name="Kale V."/>
            <person name="Holt S."/>
            <person name="Cochrane G."/>
            <person name="Meng A."/>
            <person name="Brown T."/>
            <person name="Cohen L."/>
        </authorList>
    </citation>
    <scope>NUCLEOTIDE SEQUENCE</scope>
    <source>
        <strain evidence="8">SAG 63-3</strain>
    </source>
</reference>
<comment type="catalytic activity">
    <reaction evidence="6">
        <text>(6S)-NADPHX + ATP = ADP + phosphate + NADPH + H(+)</text>
        <dbReference type="Rhea" id="RHEA:32231"/>
        <dbReference type="ChEBI" id="CHEBI:15378"/>
        <dbReference type="ChEBI" id="CHEBI:30616"/>
        <dbReference type="ChEBI" id="CHEBI:43474"/>
        <dbReference type="ChEBI" id="CHEBI:57783"/>
        <dbReference type="ChEBI" id="CHEBI:64076"/>
        <dbReference type="ChEBI" id="CHEBI:456216"/>
        <dbReference type="EC" id="4.2.1.93"/>
    </reaction>
</comment>
<evidence type="ECO:0000256" key="6">
    <source>
        <dbReference type="HAMAP-Rule" id="MF_03157"/>
    </source>
</evidence>
<keyword evidence="5 6" id="KW-0456">Lyase</keyword>
<keyword evidence="6" id="KW-0597">Phosphoprotein</keyword>
<evidence type="ECO:0000313" key="8">
    <source>
        <dbReference type="EMBL" id="CAD8765523.1"/>
    </source>
</evidence>
<dbReference type="GO" id="GO:0046496">
    <property type="term" value="P:nicotinamide nucleotide metabolic process"/>
    <property type="evidence" value="ECO:0007669"/>
    <property type="project" value="UniProtKB-UniRule"/>
</dbReference>
<sequence>MLRNCSVNKVSVSFKSGLVLNFTKKCSYRNLQEFRYSNRLLSSSSSSLSEKRTNMTHMSTSDPHLTAFRSFITPLSSKSHKGQGGKVAVIGGCLEYTGAPYFASMSSLRAGADLSYVICTPSAATPLKSLSPELMVLPYLPERTSIFNGGWTSSDVPFISKEEVRSRSENIVKWIRRANVVVIGPGLGDDPHVNAVVREVIKTLYPAGAPEDHCTPALVIDGSALRQIAAEDPRMLIGIRKCVLTPNLPELKAIGEAILGKAELARLLDNGGGEGRTNEKPKGGEAKLGEEMQLLGAVITKAFRGPVIVAKGSEDHIYSLQSSSASLTPSPSSSLSTPGVCLTKSRSAAGLKRCGGQGDLLAGTIGTFLCWALRGLPLSEPSVNIARDDVAERNDVDLEHADEISRRVALAAYAASFLIRTTAASVAEESEGERGVVAGDFLGKIPATFKKHLEL</sequence>
<evidence type="ECO:0000256" key="1">
    <source>
        <dbReference type="ARBA" id="ARBA00022741"/>
    </source>
</evidence>
<dbReference type="SUPFAM" id="SSF53613">
    <property type="entry name" value="Ribokinase-like"/>
    <property type="match status" value="1"/>
</dbReference>
<protein>
    <recommendedName>
        <fullName evidence="6">ATP-dependent (S)-NAD(P)H-hydrate dehydratase</fullName>
        <ecNumber evidence="6">4.2.1.93</ecNumber>
    </recommendedName>
    <alternativeName>
        <fullName evidence="6">ATP-dependent NAD(P)HX dehydratase</fullName>
    </alternativeName>
</protein>
<keyword evidence="3" id="KW-0521">NADP</keyword>